<evidence type="ECO:0000313" key="1">
    <source>
        <dbReference type="EMBL" id="KAH7919847.1"/>
    </source>
</evidence>
<dbReference type="Proteomes" id="UP000790709">
    <property type="component" value="Unassembled WGS sequence"/>
</dbReference>
<evidence type="ECO:0000313" key="2">
    <source>
        <dbReference type="Proteomes" id="UP000790709"/>
    </source>
</evidence>
<accession>A0ACB8B537</accession>
<keyword evidence="2" id="KW-1185">Reference proteome</keyword>
<proteinExistence type="predicted"/>
<comment type="caution">
    <text evidence="1">The sequence shown here is derived from an EMBL/GenBank/DDBJ whole genome shotgun (WGS) entry which is preliminary data.</text>
</comment>
<name>A0ACB8B537_9AGAM</name>
<sequence length="207" mass="22145">MSSKQRPSSGYSYNASSEDDSPAPLSPPRPFFLTNDRTSSTSSDPASDSDRDSPPPTTVIRTRSSNRRRRSQFAPVEHHAPPVDDTWSPTALYAESRSPPPSSFSFPFQAYPGNPDPVPGLTASRRSSVESIRMASRSPSTPTTRSPPAVPRSLSGSALARPQPPFMAAEHNRASSGSNLTGTLPRTSSATTFRTPFLSPASRPSSV</sequence>
<reference evidence="1" key="1">
    <citation type="journal article" date="2021" name="New Phytol.">
        <title>Evolutionary innovations through gain and loss of genes in the ectomycorrhizal Boletales.</title>
        <authorList>
            <person name="Wu G."/>
            <person name="Miyauchi S."/>
            <person name="Morin E."/>
            <person name="Kuo A."/>
            <person name="Drula E."/>
            <person name="Varga T."/>
            <person name="Kohler A."/>
            <person name="Feng B."/>
            <person name="Cao Y."/>
            <person name="Lipzen A."/>
            <person name="Daum C."/>
            <person name="Hundley H."/>
            <person name="Pangilinan J."/>
            <person name="Johnson J."/>
            <person name="Barry K."/>
            <person name="LaButti K."/>
            <person name="Ng V."/>
            <person name="Ahrendt S."/>
            <person name="Min B."/>
            <person name="Choi I.G."/>
            <person name="Park H."/>
            <person name="Plett J.M."/>
            <person name="Magnuson J."/>
            <person name="Spatafora J.W."/>
            <person name="Nagy L.G."/>
            <person name="Henrissat B."/>
            <person name="Grigoriev I.V."/>
            <person name="Yang Z.L."/>
            <person name="Xu J."/>
            <person name="Martin F.M."/>
        </authorList>
    </citation>
    <scope>NUCLEOTIDE SEQUENCE</scope>
    <source>
        <strain evidence="1">KUC20120723A-06</strain>
    </source>
</reference>
<dbReference type="EMBL" id="MU266625">
    <property type="protein sequence ID" value="KAH7919847.1"/>
    <property type="molecule type" value="Genomic_DNA"/>
</dbReference>
<gene>
    <name evidence="1" type="ORF">BV22DRAFT_1123124</name>
</gene>
<organism evidence="1 2">
    <name type="scientific">Leucogyrophana mollusca</name>
    <dbReference type="NCBI Taxonomy" id="85980"/>
    <lineage>
        <taxon>Eukaryota</taxon>
        <taxon>Fungi</taxon>
        <taxon>Dikarya</taxon>
        <taxon>Basidiomycota</taxon>
        <taxon>Agaricomycotina</taxon>
        <taxon>Agaricomycetes</taxon>
        <taxon>Agaricomycetidae</taxon>
        <taxon>Boletales</taxon>
        <taxon>Boletales incertae sedis</taxon>
        <taxon>Leucogyrophana</taxon>
    </lineage>
</organism>
<feature type="non-terminal residue" evidence="1">
    <location>
        <position position="207"/>
    </location>
</feature>
<protein>
    <submittedName>
        <fullName evidence="1">Uncharacterized protein</fullName>
    </submittedName>
</protein>